<feature type="chain" id="PRO_5003394092" evidence="1">
    <location>
        <begin position="19"/>
        <end position="536"/>
    </location>
</feature>
<dbReference type="RefSeq" id="WP_007191653.1">
    <property type="nucleotide sequence ID" value="NZ_AFWV01000002.1"/>
</dbReference>
<keyword evidence="3" id="KW-1185">Reference proteome</keyword>
<dbReference type="AlphaFoldDB" id="F9U774"/>
<dbReference type="Proteomes" id="UP000005459">
    <property type="component" value="Unassembled WGS sequence"/>
</dbReference>
<dbReference type="EMBL" id="AFWV01000002">
    <property type="protein sequence ID" value="EGV20100.1"/>
    <property type="molecule type" value="Genomic_DNA"/>
</dbReference>
<keyword evidence="1" id="KW-0732">Signal</keyword>
<dbReference type="STRING" id="768671.ThimaDRAFT_0776"/>
<dbReference type="InterPro" id="IPR012334">
    <property type="entry name" value="Pectin_lyas_fold"/>
</dbReference>
<name>F9U774_9GAMM</name>
<dbReference type="InterPro" id="IPR011050">
    <property type="entry name" value="Pectin_lyase_fold/virulence"/>
</dbReference>
<reference evidence="2 3" key="1">
    <citation type="submission" date="2011-06" db="EMBL/GenBank/DDBJ databases">
        <title>The draft genome of Thiocapsa marina 5811.</title>
        <authorList>
            <consortium name="US DOE Joint Genome Institute (JGI-PGF)"/>
            <person name="Lucas S."/>
            <person name="Han J."/>
            <person name="Cheng J.-F."/>
            <person name="Goodwin L."/>
            <person name="Pitluck S."/>
            <person name="Peters L."/>
            <person name="Land M.L."/>
            <person name="Hauser L."/>
            <person name="Vogl K."/>
            <person name="Liu Z."/>
            <person name="Imhoff J."/>
            <person name="Thiel V."/>
            <person name="Frigaard N.-U."/>
            <person name="Bryant D."/>
            <person name="Woyke T.J."/>
        </authorList>
    </citation>
    <scope>NUCLEOTIDE SEQUENCE [LARGE SCALE GENOMIC DNA]</scope>
    <source>
        <strain evidence="2 3">5811</strain>
    </source>
</reference>
<dbReference type="InterPro" id="IPR006626">
    <property type="entry name" value="PbH1"/>
</dbReference>
<sequence length="536" mass="56901">MFYPLLLILLLLPSASFGTDYYVSAAGRDTNSGGSSQAPWRSLDKINDLILDPGDRVFLRGGDSFSGNLYFDAFDRGTAASPIRIGSYGSGRATILAGDGDGIFAYNTAGFVISNLNIRGSGANVNEGAGIIFYTDLPGGVKLDKVTLSKIDASGFHHAGVEIGAWNGTTGFKNVSIDGVRAYDNAKNGITVWGYDAPGFKGYAHTKVYITGSFAYRNEGISGAREPTGNGIVISNVDGGRIARCVAHSNGVRNTSSSGPIGIWAWRANRITIQFNESYGNRTTSGAADGGGFDLDGGVTNSILQYNYSHENDGAGYLLAQYDSAPSFKNNVIRYNISQNDGRRNTYGGIMVWSKAPLEISNSHIYNNTIYISPSATGNVCGIRVASPTSTMSIRNNIIFTTGGAPLLCVVGGQKGLSIQGNNYWSNGSPFKIRWGSTLYSSLTAFRSTGQEKLNGVSTGLFADPEMVNPGVGGIVGNPSALTKMLQYRLKASSPLINRGINLKSQFGLSTGTRDFYGTQLPQRGAFDVGAHELAY</sequence>
<gene>
    <name evidence="2" type="ORF">ThimaDRAFT_0776</name>
</gene>
<dbReference type="SMART" id="SM00710">
    <property type="entry name" value="PbH1"/>
    <property type="match status" value="9"/>
</dbReference>
<evidence type="ECO:0000313" key="2">
    <source>
        <dbReference type="EMBL" id="EGV20100.1"/>
    </source>
</evidence>
<feature type="signal peptide" evidence="1">
    <location>
        <begin position="1"/>
        <end position="18"/>
    </location>
</feature>
<dbReference type="PATRIC" id="fig|768671.3.peg.837"/>
<dbReference type="eggNOG" id="COG5434">
    <property type="taxonomic scope" value="Bacteria"/>
</dbReference>
<accession>F9U774</accession>
<evidence type="ECO:0000313" key="3">
    <source>
        <dbReference type="Proteomes" id="UP000005459"/>
    </source>
</evidence>
<organism evidence="2 3">
    <name type="scientific">Thiocapsa marina 5811</name>
    <dbReference type="NCBI Taxonomy" id="768671"/>
    <lineage>
        <taxon>Bacteria</taxon>
        <taxon>Pseudomonadati</taxon>
        <taxon>Pseudomonadota</taxon>
        <taxon>Gammaproteobacteria</taxon>
        <taxon>Chromatiales</taxon>
        <taxon>Chromatiaceae</taxon>
        <taxon>Thiocapsa</taxon>
    </lineage>
</organism>
<dbReference type="SUPFAM" id="SSF51126">
    <property type="entry name" value="Pectin lyase-like"/>
    <property type="match status" value="2"/>
</dbReference>
<proteinExistence type="predicted"/>
<dbReference type="Gene3D" id="2.160.20.10">
    <property type="entry name" value="Single-stranded right-handed beta-helix, Pectin lyase-like"/>
    <property type="match status" value="1"/>
</dbReference>
<protein>
    <submittedName>
        <fullName evidence="2">PA14 domain-containing protein</fullName>
    </submittedName>
</protein>
<evidence type="ECO:0000256" key="1">
    <source>
        <dbReference type="SAM" id="SignalP"/>
    </source>
</evidence>
<dbReference type="OrthoDB" id="3333873at2"/>